<keyword evidence="2" id="KW-1185">Reference proteome</keyword>
<reference evidence="1 2" key="1">
    <citation type="submission" date="2024-04" db="EMBL/GenBank/DDBJ databases">
        <title>draft genome sequnece of Paenibacillus filicis.</title>
        <authorList>
            <person name="Kim D.-U."/>
        </authorList>
    </citation>
    <scope>NUCLEOTIDE SEQUENCE [LARGE SCALE GENOMIC DNA]</scope>
    <source>
        <strain evidence="1 2">KACC14197</strain>
    </source>
</reference>
<dbReference type="EMBL" id="JBBPCC010000018">
    <property type="protein sequence ID" value="MEK8131110.1"/>
    <property type="molecule type" value="Genomic_DNA"/>
</dbReference>
<name>A0ABU9DQI3_9BACL</name>
<organism evidence="1 2">
    <name type="scientific">Paenibacillus filicis</name>
    <dbReference type="NCBI Taxonomy" id="669464"/>
    <lineage>
        <taxon>Bacteria</taxon>
        <taxon>Bacillati</taxon>
        <taxon>Bacillota</taxon>
        <taxon>Bacilli</taxon>
        <taxon>Bacillales</taxon>
        <taxon>Paenibacillaceae</taxon>
        <taxon>Paenibacillus</taxon>
    </lineage>
</organism>
<comment type="caution">
    <text evidence="1">The sequence shown here is derived from an EMBL/GenBank/DDBJ whole genome shotgun (WGS) entry which is preliminary data.</text>
</comment>
<protein>
    <submittedName>
        <fullName evidence="1">Uncharacterized protein</fullName>
    </submittedName>
</protein>
<proteinExistence type="predicted"/>
<evidence type="ECO:0000313" key="1">
    <source>
        <dbReference type="EMBL" id="MEK8131110.1"/>
    </source>
</evidence>
<sequence length="48" mass="5039">MYGPWWPGGEGALGNWRRELEAQGCAVTVVPAERSGTDQGGAVYAVTS</sequence>
<evidence type="ECO:0000313" key="2">
    <source>
        <dbReference type="Proteomes" id="UP001469365"/>
    </source>
</evidence>
<accession>A0ABU9DQI3</accession>
<dbReference type="Proteomes" id="UP001469365">
    <property type="component" value="Unassembled WGS sequence"/>
</dbReference>
<gene>
    <name evidence="1" type="ORF">WMW72_24710</name>
</gene>